<dbReference type="EMBL" id="CP001089">
    <property type="protein sequence ID" value="ACD96947.1"/>
    <property type="molecule type" value="Genomic_DNA"/>
</dbReference>
<dbReference type="Gene3D" id="3.40.50.10610">
    <property type="entry name" value="ABC-type transport auxiliary lipoprotein component"/>
    <property type="match status" value="1"/>
</dbReference>
<dbReference type="Proteomes" id="UP000002420">
    <property type="component" value="Chromosome"/>
</dbReference>
<feature type="domain" description="ABC-type transport auxiliary lipoprotein component" evidence="1">
    <location>
        <begin position="32"/>
        <end position="188"/>
    </location>
</feature>
<accession>B3EAR4</accession>
<dbReference type="OrthoDB" id="5372878at2"/>
<dbReference type="AlphaFoldDB" id="B3EAR4"/>
<dbReference type="KEGG" id="glo:Glov_3241"/>
<name>B3EAR4_TRIL1</name>
<proteinExistence type="predicted"/>
<gene>
    <name evidence="2" type="ordered locus">Glov_3241</name>
</gene>
<sequence>MSVKPLLAAIVYGLTGLLVLAGCGRSPQTTFYTLTPLVAEMTIPRVTGPSIAIASVTLPELIDRPQLVVPDAGTRVAILESHRWAEPLKSAIPRLLADNISRLMNSDRVSAYPQHAANSADYRLFVDLQRFELTGNTVVVDALWEIRSAKDTRPVTGRSKMVETIGSADYEAVVAGYSRAVAALSKEMVQSLRSLQTKE</sequence>
<dbReference type="STRING" id="398767.Glov_3241"/>
<protein>
    <recommendedName>
        <fullName evidence="1">ABC-type transport auxiliary lipoprotein component domain-containing protein</fullName>
    </recommendedName>
</protein>
<dbReference type="PROSITE" id="PS51257">
    <property type="entry name" value="PROKAR_LIPOPROTEIN"/>
    <property type="match status" value="1"/>
</dbReference>
<dbReference type="RefSeq" id="WP_012471271.1">
    <property type="nucleotide sequence ID" value="NC_010814.1"/>
</dbReference>
<organism evidence="2 3">
    <name type="scientific">Trichlorobacter lovleyi (strain ATCC BAA-1151 / DSM 17278 / SZ)</name>
    <name type="common">Geobacter lovleyi</name>
    <dbReference type="NCBI Taxonomy" id="398767"/>
    <lineage>
        <taxon>Bacteria</taxon>
        <taxon>Pseudomonadati</taxon>
        <taxon>Thermodesulfobacteriota</taxon>
        <taxon>Desulfuromonadia</taxon>
        <taxon>Geobacterales</taxon>
        <taxon>Geobacteraceae</taxon>
        <taxon>Trichlorobacter</taxon>
    </lineage>
</organism>
<keyword evidence="3" id="KW-1185">Reference proteome</keyword>
<dbReference type="InterPro" id="IPR005586">
    <property type="entry name" value="ABC_trans_aux"/>
</dbReference>
<evidence type="ECO:0000313" key="3">
    <source>
        <dbReference type="Proteomes" id="UP000002420"/>
    </source>
</evidence>
<dbReference type="eggNOG" id="COG3009">
    <property type="taxonomic scope" value="Bacteria"/>
</dbReference>
<reference evidence="2 3" key="1">
    <citation type="submission" date="2008-05" db="EMBL/GenBank/DDBJ databases">
        <title>Complete sequence of chromosome of Geobacter lovleyi SZ.</title>
        <authorList>
            <consortium name="US DOE Joint Genome Institute"/>
            <person name="Lucas S."/>
            <person name="Copeland A."/>
            <person name="Lapidus A."/>
            <person name="Glavina del Rio T."/>
            <person name="Dalin E."/>
            <person name="Tice H."/>
            <person name="Bruce D."/>
            <person name="Goodwin L."/>
            <person name="Pitluck S."/>
            <person name="Chertkov O."/>
            <person name="Meincke L."/>
            <person name="Brettin T."/>
            <person name="Detter J.C."/>
            <person name="Han C."/>
            <person name="Tapia R."/>
            <person name="Kuske C.R."/>
            <person name="Schmutz J."/>
            <person name="Larimer F."/>
            <person name="Land M."/>
            <person name="Hauser L."/>
            <person name="Kyrpides N."/>
            <person name="Mikhailova N."/>
            <person name="Sung Y."/>
            <person name="Fletcher K.E."/>
            <person name="Ritalahti K.M."/>
            <person name="Loeffler F.E."/>
            <person name="Richardson P."/>
        </authorList>
    </citation>
    <scope>NUCLEOTIDE SEQUENCE [LARGE SCALE GENOMIC DNA]</scope>
    <source>
        <strain evidence="3">ATCC BAA-1151 / DSM 17278 / SZ</strain>
    </source>
</reference>
<dbReference type="SUPFAM" id="SSF159594">
    <property type="entry name" value="XCC0632-like"/>
    <property type="match status" value="1"/>
</dbReference>
<dbReference type="Pfam" id="PF03886">
    <property type="entry name" value="ABC_trans_aux"/>
    <property type="match status" value="1"/>
</dbReference>
<evidence type="ECO:0000259" key="1">
    <source>
        <dbReference type="Pfam" id="PF03886"/>
    </source>
</evidence>
<evidence type="ECO:0000313" key="2">
    <source>
        <dbReference type="EMBL" id="ACD96947.1"/>
    </source>
</evidence>
<dbReference type="HOGENOM" id="CLU_096001_0_0_7"/>